<evidence type="ECO:0000259" key="3">
    <source>
        <dbReference type="Pfam" id="PF09972"/>
    </source>
</evidence>
<reference evidence="6" key="1">
    <citation type="submission" date="2015-07" db="EMBL/GenBank/DDBJ databases">
        <title>Draft genome sequence of the purine-degrading Gottschalkia purinilyticum DSM 1384 (formerly Clostridium purinilyticum).</title>
        <authorList>
            <person name="Poehlein A."/>
            <person name="Schiel-Bengelsdorf B."/>
            <person name="Bengelsdorf F.R."/>
            <person name="Daniel R."/>
            <person name="Duerre P."/>
        </authorList>
    </citation>
    <scope>NUCLEOTIDE SEQUENCE [LARGE SCALE GENOMIC DNA]</scope>
    <source>
        <strain evidence="6">DSM 1384</strain>
    </source>
</reference>
<keyword evidence="2" id="KW-1133">Transmembrane helix</keyword>
<feature type="transmembrane region" description="Helical" evidence="2">
    <location>
        <begin position="265"/>
        <end position="286"/>
    </location>
</feature>
<protein>
    <submittedName>
        <fullName evidence="5">Putative membrane protein</fullName>
    </submittedName>
</protein>
<evidence type="ECO:0000256" key="2">
    <source>
        <dbReference type="SAM" id="Phobius"/>
    </source>
</evidence>
<dbReference type="InterPro" id="IPR048389">
    <property type="entry name" value="YciQ-like_C"/>
</dbReference>
<accession>A0A0L0WEZ2</accession>
<proteinExistence type="predicted"/>
<dbReference type="Pfam" id="PF20990">
    <property type="entry name" value="DUF2207_C"/>
    <property type="match status" value="1"/>
</dbReference>
<keyword evidence="2" id="KW-0812">Transmembrane</keyword>
<feature type="domain" description="Predicted membrane protein YciQ-like C-terminal" evidence="4">
    <location>
        <begin position="305"/>
        <end position="538"/>
    </location>
</feature>
<evidence type="ECO:0000313" key="5">
    <source>
        <dbReference type="EMBL" id="KNF09985.1"/>
    </source>
</evidence>
<dbReference type="AlphaFoldDB" id="A0A0L0WEZ2"/>
<sequence length="609" mass="70385">MKKIMKVIFSVFFIFTFLLGYQQVVKADDSLTITNWRIDSRLKENGDLHIQEDITFSFSKYFNGVFRNILLNKTSGIEDIKVKEIDSGKKDYEYRKVDRASKGDKGVYVIENNKDEYRVKVFSPSEDESKTFRISYTIKNVAIKYNDTGELYYNFIGKENENHIEKLRINLKLPYSFNREDVKIFGHGPLNGKINYGDGNLIKVKVEDIADNNNVTVRILFPKEFVKQSSNIVKKNKYDEIMSEEKAYAEDIKRKEQVEKKLGRLLYKISFVLSGFAIITLFISFFKFKRNRNLLNLDYNNYEMTDNTPAEVSFIMNKYVSTDSIMATILDLCRKGYLRIRQEGKDKYIDKEDKDKEEIQNFKITKIKDIDDKLKEHEKYFMNLLINDIGNGTFVTTKKIKKYGEKKDSDLEEKIYKWKDIIKNSIYGKEYFDKKAKKIGTKLLIIFVSFIVISIIALVYNALSGFVLLILSIYGIMYSSYLIGRKSDKGYIEYNKWKKFKIYIQSLNGSENIEDILKYSLDFSIVYSIALGLNKDIVDKFNIKEENSYKQQVFTNSWLYWYIIFGNNGDFNKSINSSFESTISPSTGSGGGFTGGGTGGAGGGGAGGF</sequence>
<feature type="domain" description="DUF2207" evidence="3">
    <location>
        <begin position="33"/>
        <end position="221"/>
    </location>
</feature>
<dbReference type="RefSeq" id="WP_050353718.1">
    <property type="nucleotide sequence ID" value="NZ_LGSS01000001.1"/>
</dbReference>
<dbReference type="OrthoDB" id="5507254at2"/>
<dbReference type="Proteomes" id="UP000037267">
    <property type="component" value="Unassembled WGS sequence"/>
</dbReference>
<feature type="transmembrane region" description="Helical" evidence="2">
    <location>
        <begin position="443"/>
        <end position="460"/>
    </location>
</feature>
<keyword evidence="2" id="KW-0472">Membrane</keyword>
<dbReference type="STRING" id="1503.CLPU_1c01500"/>
<evidence type="ECO:0000313" key="6">
    <source>
        <dbReference type="Proteomes" id="UP000037267"/>
    </source>
</evidence>
<feature type="region of interest" description="Disordered" evidence="1">
    <location>
        <begin position="589"/>
        <end position="609"/>
    </location>
</feature>
<evidence type="ECO:0000256" key="1">
    <source>
        <dbReference type="SAM" id="MobiDB-lite"/>
    </source>
</evidence>
<name>A0A0L0WEZ2_GOTPU</name>
<keyword evidence="6" id="KW-1185">Reference proteome</keyword>
<organism evidence="5 6">
    <name type="scientific">Gottschalkia purinilytica</name>
    <name type="common">Clostridium purinilyticum</name>
    <dbReference type="NCBI Taxonomy" id="1503"/>
    <lineage>
        <taxon>Bacteria</taxon>
        <taxon>Bacillati</taxon>
        <taxon>Bacillota</taxon>
        <taxon>Tissierellia</taxon>
        <taxon>Tissierellales</taxon>
        <taxon>Gottschalkiaceae</taxon>
        <taxon>Gottschalkia</taxon>
    </lineage>
</organism>
<feature type="transmembrane region" description="Helical" evidence="2">
    <location>
        <begin position="466"/>
        <end position="484"/>
    </location>
</feature>
<evidence type="ECO:0000259" key="4">
    <source>
        <dbReference type="Pfam" id="PF20990"/>
    </source>
</evidence>
<dbReference type="InterPro" id="IPR018702">
    <property type="entry name" value="DUF2207"/>
</dbReference>
<dbReference type="EMBL" id="LGSS01000001">
    <property type="protein sequence ID" value="KNF09985.1"/>
    <property type="molecule type" value="Genomic_DNA"/>
</dbReference>
<dbReference type="Pfam" id="PF09972">
    <property type="entry name" value="DUF2207"/>
    <property type="match status" value="1"/>
</dbReference>
<comment type="caution">
    <text evidence="5">The sequence shown here is derived from an EMBL/GenBank/DDBJ whole genome shotgun (WGS) entry which is preliminary data.</text>
</comment>
<gene>
    <name evidence="5" type="ORF">CLPU_1c01500</name>
</gene>